<dbReference type="GO" id="GO:0004497">
    <property type="term" value="F:monooxygenase activity"/>
    <property type="evidence" value="ECO:0007669"/>
    <property type="project" value="UniProtKB-KW"/>
</dbReference>
<reference evidence="4 5" key="1">
    <citation type="journal article" date="2016" name="Nat. Commun.">
        <title>Ectomycorrhizal ecology is imprinted in the genome of the dominant symbiotic fungus Cenococcum geophilum.</title>
        <authorList>
            <consortium name="DOE Joint Genome Institute"/>
            <person name="Peter M."/>
            <person name="Kohler A."/>
            <person name="Ohm R.A."/>
            <person name="Kuo A."/>
            <person name="Krutzmann J."/>
            <person name="Morin E."/>
            <person name="Arend M."/>
            <person name="Barry K.W."/>
            <person name="Binder M."/>
            <person name="Choi C."/>
            <person name="Clum A."/>
            <person name="Copeland A."/>
            <person name="Grisel N."/>
            <person name="Haridas S."/>
            <person name="Kipfer T."/>
            <person name="LaButti K."/>
            <person name="Lindquist E."/>
            <person name="Lipzen A."/>
            <person name="Maire R."/>
            <person name="Meier B."/>
            <person name="Mihaltcheva S."/>
            <person name="Molinier V."/>
            <person name="Murat C."/>
            <person name="Poggeler S."/>
            <person name="Quandt C.A."/>
            <person name="Sperisen C."/>
            <person name="Tritt A."/>
            <person name="Tisserant E."/>
            <person name="Crous P.W."/>
            <person name="Henrissat B."/>
            <person name="Nehls U."/>
            <person name="Egli S."/>
            <person name="Spatafora J.W."/>
            <person name="Grigoriev I.V."/>
            <person name="Martin F.M."/>
        </authorList>
    </citation>
    <scope>NUCLEOTIDE SEQUENCE [LARGE SCALE GENOMIC DNA]</scope>
    <source>
        <strain evidence="4 5">CBS 459.81</strain>
    </source>
</reference>
<comment type="similarity">
    <text evidence="1">Belongs to the paxM FAD-dependent monooxygenase family.</text>
</comment>
<evidence type="ECO:0000313" key="5">
    <source>
        <dbReference type="Proteomes" id="UP000250266"/>
    </source>
</evidence>
<keyword evidence="3" id="KW-0503">Monooxygenase</keyword>
<dbReference type="Gene3D" id="3.50.50.60">
    <property type="entry name" value="FAD/NAD(P)-binding domain"/>
    <property type="match status" value="1"/>
</dbReference>
<dbReference type="EMBL" id="KV744853">
    <property type="protein sequence ID" value="OCK83743.1"/>
    <property type="molecule type" value="Genomic_DNA"/>
</dbReference>
<organism evidence="4 5">
    <name type="scientific">Lepidopterella palustris CBS 459.81</name>
    <dbReference type="NCBI Taxonomy" id="1314670"/>
    <lineage>
        <taxon>Eukaryota</taxon>
        <taxon>Fungi</taxon>
        <taxon>Dikarya</taxon>
        <taxon>Ascomycota</taxon>
        <taxon>Pezizomycotina</taxon>
        <taxon>Dothideomycetes</taxon>
        <taxon>Pleosporomycetidae</taxon>
        <taxon>Mytilinidiales</taxon>
        <taxon>Argynnaceae</taxon>
        <taxon>Lepidopterella</taxon>
    </lineage>
</organism>
<dbReference type="AlphaFoldDB" id="A0A8E2EHM1"/>
<dbReference type="PANTHER" id="PTHR13789:SF311">
    <property type="entry name" value="HYDROXYLASE, PUTATIVE (AFU_ORTHOLOGUE AFUA_5G10180)-RELATED"/>
    <property type="match status" value="1"/>
</dbReference>
<evidence type="ECO:0000256" key="2">
    <source>
        <dbReference type="ARBA" id="ARBA00023002"/>
    </source>
</evidence>
<keyword evidence="5" id="KW-1185">Reference proteome</keyword>
<proteinExistence type="inferred from homology"/>
<evidence type="ECO:0008006" key="6">
    <source>
        <dbReference type="Google" id="ProtNLM"/>
    </source>
</evidence>
<evidence type="ECO:0000256" key="3">
    <source>
        <dbReference type="ARBA" id="ARBA00023033"/>
    </source>
</evidence>
<evidence type="ECO:0000313" key="4">
    <source>
        <dbReference type="EMBL" id="OCK83743.1"/>
    </source>
</evidence>
<keyword evidence="2" id="KW-0560">Oxidoreductase</keyword>
<sequence length="117" mass="13119">MRNPLKIIVIRTGIGRLACAIACRYHGLDLFVLERAKEIVPVEAGIQIPPNATRAIAKLGLLPKSEDHSIEMDAFHLRRYEDGILPYEIAGGNRMAQNFWLSMQPIHSSRRLLSCPS</sequence>
<protein>
    <recommendedName>
        <fullName evidence="6">FAD-binding domain-containing protein</fullName>
    </recommendedName>
</protein>
<gene>
    <name evidence="4" type="ORF">K432DRAFT_440591</name>
</gene>
<dbReference type="InterPro" id="IPR050493">
    <property type="entry name" value="FAD-dep_Monooxygenase_BioMet"/>
</dbReference>
<dbReference type="Proteomes" id="UP000250266">
    <property type="component" value="Unassembled WGS sequence"/>
</dbReference>
<dbReference type="PANTHER" id="PTHR13789">
    <property type="entry name" value="MONOOXYGENASE"/>
    <property type="match status" value="1"/>
</dbReference>
<evidence type="ECO:0000256" key="1">
    <source>
        <dbReference type="ARBA" id="ARBA00007992"/>
    </source>
</evidence>
<dbReference type="SUPFAM" id="SSF51905">
    <property type="entry name" value="FAD/NAD(P)-binding domain"/>
    <property type="match status" value="1"/>
</dbReference>
<name>A0A8E2EHM1_9PEZI</name>
<accession>A0A8E2EHM1</accession>
<dbReference type="InterPro" id="IPR036188">
    <property type="entry name" value="FAD/NAD-bd_sf"/>
</dbReference>
<dbReference type="OrthoDB" id="16820at2759"/>